<dbReference type="GO" id="GO:0005886">
    <property type="term" value="C:plasma membrane"/>
    <property type="evidence" value="ECO:0007669"/>
    <property type="project" value="TreeGrafter"/>
</dbReference>
<evidence type="ECO:0000313" key="13">
    <source>
        <dbReference type="EMBL" id="CRZ21898.1"/>
    </source>
</evidence>
<keyword evidence="5" id="KW-0597">Phosphoprotein</keyword>
<dbReference type="PROSITE" id="PS50003">
    <property type="entry name" value="PH_DOMAIN"/>
    <property type="match status" value="1"/>
</dbReference>
<evidence type="ECO:0000313" key="16">
    <source>
        <dbReference type="WBParaSite" id="Bm6598.1"/>
    </source>
</evidence>
<organism evidence="13">
    <name type="scientific">Brugia malayi</name>
    <name type="common">Filarial nematode worm</name>
    <dbReference type="NCBI Taxonomy" id="6279"/>
    <lineage>
        <taxon>Eukaryota</taxon>
        <taxon>Metazoa</taxon>
        <taxon>Ecdysozoa</taxon>
        <taxon>Nematoda</taxon>
        <taxon>Chromadorea</taxon>
        <taxon>Rhabditida</taxon>
        <taxon>Spirurina</taxon>
        <taxon>Spiruromorpha</taxon>
        <taxon>Filarioidea</taxon>
        <taxon>Onchocercidae</taxon>
        <taxon>Brugia</taxon>
    </lineage>
</organism>
<accession>A0A0K0JNU0</accession>
<evidence type="ECO:0000256" key="1">
    <source>
        <dbReference type="ARBA" id="ARBA00004496"/>
    </source>
</evidence>
<dbReference type="SUPFAM" id="SSF50729">
    <property type="entry name" value="PH domain-like"/>
    <property type="match status" value="1"/>
</dbReference>
<reference evidence="16" key="4">
    <citation type="submission" date="2019-12" db="UniProtKB">
        <authorList>
            <consortium name="WormBaseParasite"/>
        </authorList>
    </citation>
    <scope>IDENTIFICATION</scope>
</reference>
<feature type="coiled-coil region" evidence="10">
    <location>
        <begin position="216"/>
        <end position="243"/>
    </location>
</feature>
<keyword evidence="3 9" id="KW-0813">Transport</keyword>
<evidence type="ECO:0000259" key="12">
    <source>
        <dbReference type="PROSITE" id="PS50003"/>
    </source>
</evidence>
<proteinExistence type="inferred from homology"/>
<evidence type="ECO:0000256" key="4">
    <source>
        <dbReference type="ARBA" id="ARBA00022490"/>
    </source>
</evidence>
<sequence>MPIGTSRSSDLSLELGEKCGWLLKWTNYIKGYRQRWFVLDSCANLSYYRNSSEVGQSCRGSINLQEARIHADKATNSLTISAPSQTFHLKAQNELDHDKWFHALECARHRAVRDAESDEDDDIKMSVSGNSGAAAIETMNRAIAAKIFDLRTCSSLISKHGSELLKAMSDLEKTGKIKALAERINLFKITTAAMMKACEEFVTLTAEESKKVGRYAANEHEQRLRLQDQLEELAQQHSKLERVAYRSTHKGSVASEPPFLDAEEEFHDAYDYVSDMHDDGRKSSSSQTESIGEVTNSKLFNAEIIYPKIVKSETRLTRSAPTTQHSRQRRTKIPERPQTSISLWSIMRNCIGKELSKIPMPVNFSEPLSVLQRISEDLEYSYLLDEGAEKADSLEQMCYVAAFAVSAYSTTGYRTTKPFNPLLGETFECDRFDDLGWRSFAEQVSHHPPITAHHADGRKWTLHQDFSMTSRFRGKYLSVTPVGYTYVKFLDSGNEYSYKKVTTTVHNIIVGKLWIDNHGEMLIENHKTGDKCVLKFHPYSYFSREPPRKIAGFVKNPIGEVHWLIQGIWDSYLDILKVTNEVNTGENARFETDTPNRIWTINSSIENSEKMYYFTKLAIELNEPEEGVAPTDSRLRPDQRLMEDGKWNEANEMKVKIEEKQRAVRREREILAQKALQRGEPFEEYKPLWFKKDQHEETGALIHVFTGEYWKMKKIGDWSKCPSIF</sequence>
<name>A0A0K0JNU0_BRUMA</name>
<keyword evidence="7" id="KW-0446">Lipid-binding</keyword>
<evidence type="ECO:0000256" key="3">
    <source>
        <dbReference type="ARBA" id="ARBA00022448"/>
    </source>
</evidence>
<keyword evidence="4" id="KW-0963">Cytoplasm</keyword>
<evidence type="ECO:0000256" key="11">
    <source>
        <dbReference type="SAM" id="MobiDB-lite"/>
    </source>
</evidence>
<evidence type="ECO:0000313" key="14">
    <source>
        <dbReference type="EMBL" id="VIO90816.1"/>
    </source>
</evidence>
<dbReference type="Pfam" id="PF15409">
    <property type="entry name" value="PH_8"/>
    <property type="match status" value="1"/>
</dbReference>
<dbReference type="GO" id="GO:0005829">
    <property type="term" value="C:cytosol"/>
    <property type="evidence" value="ECO:0007669"/>
    <property type="project" value="TreeGrafter"/>
</dbReference>
<dbReference type="InterPro" id="IPR037239">
    <property type="entry name" value="OSBP_sf"/>
</dbReference>
<dbReference type="InterPro" id="IPR018494">
    <property type="entry name" value="Oxysterol-bd_CS"/>
</dbReference>
<keyword evidence="10" id="KW-0175">Coiled coil</keyword>
<evidence type="ECO:0000256" key="7">
    <source>
        <dbReference type="ARBA" id="ARBA00023121"/>
    </source>
</evidence>
<dbReference type="InterPro" id="IPR001849">
    <property type="entry name" value="PH_domain"/>
</dbReference>
<dbReference type="Gene3D" id="2.40.160.120">
    <property type="match status" value="1"/>
</dbReference>
<dbReference type="EMBL" id="LN855051">
    <property type="protein sequence ID" value="CRZ21898.1"/>
    <property type="molecule type" value="Genomic_DNA"/>
</dbReference>
<evidence type="ECO:0000313" key="15">
    <source>
        <dbReference type="Proteomes" id="UP000006672"/>
    </source>
</evidence>
<dbReference type="GO" id="GO:0097038">
    <property type="term" value="C:perinuclear endoplasmic reticulum"/>
    <property type="evidence" value="ECO:0007669"/>
    <property type="project" value="TreeGrafter"/>
</dbReference>
<dbReference type="FunFam" id="2.40.160.120:FF:000031">
    <property type="entry name" value="Oxysterol-binding protein 2"/>
    <property type="match status" value="1"/>
</dbReference>
<dbReference type="GeneID" id="6098309"/>
<dbReference type="Gene3D" id="2.30.29.30">
    <property type="entry name" value="Pleckstrin-homology domain (PH domain)/Phosphotyrosine-binding domain (PTB)"/>
    <property type="match status" value="1"/>
</dbReference>
<dbReference type="WormBase" id="Bm6598">
    <property type="protein sequence ID" value="BM24265"/>
    <property type="gene ID" value="WBGene00226859"/>
    <property type="gene designation" value="Bma-obr-1"/>
</dbReference>
<dbReference type="InterPro" id="IPR041680">
    <property type="entry name" value="PH_8"/>
</dbReference>
<keyword evidence="15" id="KW-1185">Reference proteome</keyword>
<dbReference type="SUPFAM" id="SSF144000">
    <property type="entry name" value="Oxysterol-binding protein-like"/>
    <property type="match status" value="1"/>
</dbReference>
<comment type="subcellular location">
    <subcellularLocation>
        <location evidence="1">Cytoplasm</location>
    </subcellularLocation>
</comment>
<dbReference type="PANTHER" id="PTHR10972">
    <property type="entry name" value="OXYSTEROL-BINDING PROTEIN-RELATED"/>
    <property type="match status" value="1"/>
</dbReference>
<reference evidence="14" key="3">
    <citation type="submission" date="2019-04" db="EMBL/GenBank/DDBJ databases">
        <authorList>
            <person name="Howe K."/>
            <person name="Paulini M."/>
            <person name="Williams G."/>
        </authorList>
    </citation>
    <scope>NUCLEOTIDE SEQUENCE [LARGE SCALE GENOMIC DNA]</scope>
    <source>
        <strain evidence="14">FR3</strain>
    </source>
</reference>
<dbReference type="OrthoDB" id="1854502at2759"/>
<dbReference type="PROSITE" id="PS01013">
    <property type="entry name" value="OSBP"/>
    <property type="match status" value="1"/>
</dbReference>
<protein>
    <recommendedName>
        <fullName evidence="9">Oxysterol-binding protein</fullName>
    </recommendedName>
</protein>
<feature type="domain" description="PH" evidence="12">
    <location>
        <begin position="15"/>
        <end position="109"/>
    </location>
</feature>
<feature type="region of interest" description="Disordered" evidence="11">
    <location>
        <begin position="315"/>
        <end position="334"/>
    </location>
</feature>
<dbReference type="FunCoup" id="A0A0K0JNU0">
    <property type="interactions" value="2140"/>
</dbReference>
<dbReference type="InterPro" id="IPR000648">
    <property type="entry name" value="Oxysterol-bd"/>
</dbReference>
<evidence type="ECO:0000256" key="8">
    <source>
        <dbReference type="RuleBase" id="RU003844"/>
    </source>
</evidence>
<dbReference type="GO" id="GO:0032934">
    <property type="term" value="F:sterol binding"/>
    <property type="evidence" value="ECO:0007669"/>
    <property type="project" value="TreeGrafter"/>
</dbReference>
<dbReference type="InterPro" id="IPR011993">
    <property type="entry name" value="PH-like_dom_sf"/>
</dbReference>
<dbReference type="PANTHER" id="PTHR10972:SF205">
    <property type="entry name" value="OXYSTEROL-BINDING PROTEIN 1"/>
    <property type="match status" value="1"/>
</dbReference>
<dbReference type="GO" id="GO:0006869">
    <property type="term" value="P:lipid transport"/>
    <property type="evidence" value="ECO:0007669"/>
    <property type="project" value="UniProtKB-KW"/>
</dbReference>
<dbReference type="AlphaFoldDB" id="A0A0K0JNU0"/>
<comment type="similarity">
    <text evidence="2 8">Belongs to the OSBP family.</text>
</comment>
<accession>A0A4E9F6Z5</accession>
<evidence type="ECO:0000256" key="5">
    <source>
        <dbReference type="ARBA" id="ARBA00022553"/>
    </source>
</evidence>
<reference evidence="13" key="2">
    <citation type="submission" date="2012-12" db="EMBL/GenBank/DDBJ databases">
        <authorList>
            <person name="Gao Y.W."/>
            <person name="Fan S.T."/>
            <person name="Sun H.T."/>
            <person name="Wang Z."/>
            <person name="Gao X.L."/>
            <person name="Li Y.G."/>
            <person name="Wang T.C."/>
            <person name="Zhang K."/>
            <person name="Xu W.W."/>
            <person name="Yu Z.J."/>
            <person name="Xia X.Z."/>
        </authorList>
    </citation>
    <scope>NUCLEOTIDE SEQUENCE</scope>
    <source>
        <strain evidence="13">FR3</strain>
    </source>
</reference>
<dbReference type="EMBL" id="CAAKNF010000192">
    <property type="protein sequence ID" value="VIO90816.1"/>
    <property type="molecule type" value="Genomic_DNA"/>
</dbReference>
<dbReference type="RefSeq" id="XP_042932521.1">
    <property type="nucleotide sequence ID" value="XM_043076587.1"/>
</dbReference>
<dbReference type="Proteomes" id="UP000006672">
    <property type="component" value="Unassembled WGS sequence"/>
</dbReference>
<evidence type="ECO:0000256" key="10">
    <source>
        <dbReference type="SAM" id="Coils"/>
    </source>
</evidence>
<dbReference type="OMA" id="LPEMKGW"/>
<dbReference type="Pfam" id="PF01237">
    <property type="entry name" value="Oxysterol_BP"/>
    <property type="match status" value="1"/>
</dbReference>
<reference evidence="13 15" key="1">
    <citation type="journal article" date="2007" name="Science">
        <title>Draft genome of the filarial nematode parasite Brugia malayi.</title>
        <authorList>
            <person name="Ghedin E."/>
            <person name="Wang S."/>
            <person name="Spiro D."/>
            <person name="Caler E."/>
            <person name="Zhao Q."/>
            <person name="Crabtree J."/>
            <person name="Allen J.E."/>
            <person name="Delcher A.L."/>
            <person name="Guiliano D.B."/>
            <person name="Miranda-Saavedra D."/>
            <person name="Angiuoli S.V."/>
            <person name="Creasy T."/>
            <person name="Amedeo P."/>
            <person name="Haas B."/>
            <person name="El-Sayed N.M."/>
            <person name="Wortman J.R."/>
            <person name="Feldblyum T."/>
            <person name="Tallon L."/>
            <person name="Schatz M."/>
            <person name="Shumway M."/>
            <person name="Koo H."/>
            <person name="Salzberg S.L."/>
            <person name="Schobel S."/>
            <person name="Pertea M."/>
            <person name="Pop M."/>
            <person name="White O."/>
            <person name="Barton G.J."/>
            <person name="Carlow C.K."/>
            <person name="Crawford M.J."/>
            <person name="Daub J."/>
            <person name="Dimmic M.W."/>
            <person name="Estes C.F."/>
            <person name="Foster J.M."/>
            <person name="Ganatra M."/>
            <person name="Gregory W.F."/>
            <person name="Johnson N.M."/>
            <person name="Jin J."/>
            <person name="Komuniecki R."/>
            <person name="Korf I."/>
            <person name="Kumar S."/>
            <person name="Laney S."/>
            <person name="Li B.W."/>
            <person name="Li W."/>
            <person name="Lindblom T.H."/>
            <person name="Lustigman S."/>
            <person name="Ma D."/>
            <person name="Maina C.V."/>
            <person name="Martin D.M."/>
            <person name="McCarter J.P."/>
            <person name="McReynolds L."/>
            <person name="Mitreva M."/>
            <person name="Nutman T.B."/>
            <person name="Parkinson J."/>
            <person name="Peregrin-Alvarez J.M."/>
            <person name="Poole C."/>
            <person name="Ren Q."/>
            <person name="Saunders L."/>
            <person name="Sluder A.E."/>
            <person name="Smith K."/>
            <person name="Stanke M."/>
            <person name="Unnasch T.R."/>
            <person name="Ware J."/>
            <person name="Wei A.D."/>
            <person name="Weil G."/>
            <person name="Williams D.J."/>
            <person name="Zhang Y."/>
            <person name="Williams S.A."/>
            <person name="Fraser-Liggett C."/>
            <person name="Slatko B."/>
            <person name="Blaxter M.L."/>
            <person name="Scott A.L."/>
        </authorList>
    </citation>
    <scope>NUCLEOTIDE SEQUENCE</scope>
    <source>
        <strain evidence="13 15">FR3</strain>
    </source>
</reference>
<evidence type="ECO:0000256" key="6">
    <source>
        <dbReference type="ARBA" id="ARBA00023055"/>
    </source>
</evidence>
<evidence type="ECO:0000256" key="9">
    <source>
        <dbReference type="RuleBase" id="RU003845"/>
    </source>
</evidence>
<keyword evidence="6 9" id="KW-0445">Lipid transport</keyword>
<dbReference type="SMART" id="SM00233">
    <property type="entry name" value="PH"/>
    <property type="match status" value="1"/>
</dbReference>
<dbReference type="STRING" id="6279.A0A0K0JNU0"/>
<gene>
    <name evidence="17" type="primary">bma-obr-1</name>
    <name evidence="13 16" type="synonym">Bma-obr-1</name>
    <name evidence="17" type="ORF">Bm6598</name>
    <name evidence="14" type="ORF">BM_BM6598</name>
    <name evidence="13" type="ORF">BM_Bm6598</name>
</gene>
<dbReference type="WBParaSite" id="Bm6598.1">
    <property type="protein sequence ID" value="Bm6598.1"/>
    <property type="gene ID" value="WBGene00226859"/>
</dbReference>
<evidence type="ECO:0000256" key="2">
    <source>
        <dbReference type="ARBA" id="ARBA00008842"/>
    </source>
</evidence>
<evidence type="ECO:0000313" key="17">
    <source>
        <dbReference type="WormBase" id="Bm6598"/>
    </source>
</evidence>